<reference evidence="2 3" key="1">
    <citation type="journal article" date="2019" name="Appl. Microbiol. Biotechnol.">
        <title>Differential efficiency of wild type rhizogenic strains for rol gene transformation of plants.</title>
        <authorList>
            <person name="Desmet S."/>
            <person name="De Keyser E."/>
            <person name="Van Vaerenbergh J."/>
            <person name="Baeyen S."/>
            <person name="Van Huylenbroeck J."/>
            <person name="Geelen D."/>
            <person name="Dhooghe E."/>
        </authorList>
    </citation>
    <scope>NUCLEOTIDE SEQUENCE [LARGE SCALE GENOMIC DNA]</scope>
    <source>
        <strain evidence="2 3">B 4.1</strain>
    </source>
</reference>
<sequence>MKITFAVILAASLCVPAYAHSGGTDRNGCHTNHKTGDHHCH</sequence>
<evidence type="ECO:0000256" key="1">
    <source>
        <dbReference type="SAM" id="SignalP"/>
    </source>
</evidence>
<feature type="chain" id="PRO_5041684203" evidence="1">
    <location>
        <begin position="20"/>
        <end position="41"/>
    </location>
</feature>
<proteinExistence type="predicted"/>
<accession>A0AA94V9Q4</accession>
<dbReference type="Proteomes" id="UP000320858">
    <property type="component" value="Unassembled WGS sequence"/>
</dbReference>
<name>A0AA94V9Q4_RHIRH</name>
<dbReference type="NCBIfam" id="NF033223">
    <property type="entry name" value="YHYH_alt"/>
    <property type="match status" value="1"/>
</dbReference>
<dbReference type="EMBL" id="SGOB01000007">
    <property type="protein sequence ID" value="TRA85562.1"/>
    <property type="molecule type" value="Genomic_DNA"/>
</dbReference>
<evidence type="ECO:0000313" key="3">
    <source>
        <dbReference type="Proteomes" id="UP000320858"/>
    </source>
</evidence>
<organism evidence="2 3">
    <name type="scientific">Rhizobium rhizogenes</name>
    <name type="common">Agrobacterium rhizogenes</name>
    <dbReference type="NCBI Taxonomy" id="359"/>
    <lineage>
        <taxon>Bacteria</taxon>
        <taxon>Pseudomonadati</taxon>
        <taxon>Pseudomonadota</taxon>
        <taxon>Alphaproteobacteria</taxon>
        <taxon>Hyphomicrobiales</taxon>
        <taxon>Rhizobiaceae</taxon>
        <taxon>Rhizobium/Agrobacterium group</taxon>
        <taxon>Rhizobium</taxon>
    </lineage>
</organism>
<evidence type="ECO:0000313" key="2">
    <source>
        <dbReference type="EMBL" id="TRA85562.1"/>
    </source>
</evidence>
<dbReference type="AlphaFoldDB" id="A0AA94V9Q4"/>
<protein>
    <submittedName>
        <fullName evidence="2">YHYH domain-containing protein</fullName>
    </submittedName>
</protein>
<gene>
    <name evidence="2" type="ORF">EXN24_23625</name>
</gene>
<dbReference type="InterPro" id="IPR047773">
    <property type="entry name" value="YHYH_dom_bact"/>
</dbReference>
<keyword evidence="1" id="KW-0732">Signal</keyword>
<feature type="signal peptide" evidence="1">
    <location>
        <begin position="1"/>
        <end position="19"/>
    </location>
</feature>
<comment type="caution">
    <text evidence="2">The sequence shown here is derived from an EMBL/GenBank/DDBJ whole genome shotgun (WGS) entry which is preliminary data.</text>
</comment>